<sequence length="231" mass="26747">MGDFSQPRICWRDNTARHKQSRRFLEYVDDNFLLQVIEEPTRRGAMLDLVLTNKEGLVGNVKLKGSLGCRDHEMVEFKILRAARRVRSKLTTPDFKRADFGLFRDLLGRVAWDKALEGRGAQESWHMEHKEVIGDSQHGFTNGKSCLTNLVVFYDGVTALVDNRRVTDIVYLDLCKAFDTVLHNFIVFKVERHGFVEWTTQWIRNCLDGRTQRVVVNVMMSKWKPMTSGIP</sequence>
<dbReference type="Proteomes" id="UP001623348">
    <property type="component" value="Unassembled WGS sequence"/>
</dbReference>
<reference evidence="1 2" key="1">
    <citation type="submission" date="2024-06" db="EMBL/GenBank/DDBJ databases">
        <title>The draft genome of Grus japonensis, version 3.</title>
        <authorList>
            <person name="Nabeshima K."/>
            <person name="Suzuki S."/>
            <person name="Onuma M."/>
        </authorList>
    </citation>
    <scope>NUCLEOTIDE SEQUENCE [LARGE SCALE GENOMIC DNA]</scope>
    <source>
        <strain evidence="1 2">451A</strain>
    </source>
</reference>
<evidence type="ECO:0000313" key="1">
    <source>
        <dbReference type="EMBL" id="GAB0204724.1"/>
    </source>
</evidence>
<keyword evidence="2" id="KW-1185">Reference proteome</keyword>
<dbReference type="PANTHER" id="PTHR33395">
    <property type="entry name" value="TRANSCRIPTASE, PUTATIVE-RELATED-RELATED"/>
    <property type="match status" value="1"/>
</dbReference>
<proteinExistence type="predicted"/>
<dbReference type="EMBL" id="BAAFJT010000040">
    <property type="protein sequence ID" value="GAB0204724.1"/>
    <property type="molecule type" value="Genomic_DNA"/>
</dbReference>
<accession>A0ABC9Y4S8</accession>
<organism evidence="1 2">
    <name type="scientific">Grus japonensis</name>
    <name type="common">Japanese crane</name>
    <name type="synonym">Red-crowned crane</name>
    <dbReference type="NCBI Taxonomy" id="30415"/>
    <lineage>
        <taxon>Eukaryota</taxon>
        <taxon>Metazoa</taxon>
        <taxon>Chordata</taxon>
        <taxon>Craniata</taxon>
        <taxon>Vertebrata</taxon>
        <taxon>Euteleostomi</taxon>
        <taxon>Archelosauria</taxon>
        <taxon>Archosauria</taxon>
        <taxon>Dinosauria</taxon>
        <taxon>Saurischia</taxon>
        <taxon>Theropoda</taxon>
        <taxon>Coelurosauria</taxon>
        <taxon>Aves</taxon>
        <taxon>Neognathae</taxon>
        <taxon>Neoaves</taxon>
        <taxon>Gruiformes</taxon>
        <taxon>Gruidae</taxon>
        <taxon>Grus</taxon>
    </lineage>
</organism>
<gene>
    <name evidence="1" type="ORF">GRJ2_002938000</name>
</gene>
<comment type="caution">
    <text evidence="1">The sequence shown here is derived from an EMBL/GenBank/DDBJ whole genome shotgun (WGS) entry which is preliminary data.</text>
</comment>
<dbReference type="AlphaFoldDB" id="A0ABC9Y4S8"/>
<protein>
    <submittedName>
        <fullName evidence="1">Highly reducing polyketide synthase PKS6</fullName>
    </submittedName>
</protein>
<dbReference type="PANTHER" id="PTHR33395:SF22">
    <property type="entry name" value="REVERSE TRANSCRIPTASE DOMAIN-CONTAINING PROTEIN"/>
    <property type="match status" value="1"/>
</dbReference>
<evidence type="ECO:0000313" key="2">
    <source>
        <dbReference type="Proteomes" id="UP001623348"/>
    </source>
</evidence>
<name>A0ABC9Y4S8_GRUJA</name>